<dbReference type="AlphaFoldDB" id="A0A090AP94"/>
<feature type="active site" description="Proton acceptor" evidence="4">
    <location>
        <position position="200"/>
    </location>
</feature>
<dbReference type="STRING" id="40754.THII_3770"/>
<dbReference type="InterPro" id="IPR016035">
    <property type="entry name" value="Acyl_Trfase/lysoPLipase"/>
</dbReference>
<dbReference type="EMBL" id="AP014633">
    <property type="protein sequence ID" value="BAP58067.1"/>
    <property type="molecule type" value="Genomic_DNA"/>
</dbReference>
<evidence type="ECO:0000256" key="3">
    <source>
        <dbReference type="ARBA" id="ARBA00023098"/>
    </source>
</evidence>
<dbReference type="HOGENOM" id="CLU_826211_0_0_6"/>
<evidence type="ECO:0000256" key="1">
    <source>
        <dbReference type="ARBA" id="ARBA00022801"/>
    </source>
</evidence>
<dbReference type="PANTHER" id="PTHR24185:SF1">
    <property type="entry name" value="CALCIUM-INDEPENDENT PHOSPHOLIPASE A2-GAMMA"/>
    <property type="match status" value="1"/>
</dbReference>
<dbReference type="GO" id="GO:0006631">
    <property type="term" value="P:fatty acid metabolic process"/>
    <property type="evidence" value="ECO:0007669"/>
    <property type="project" value="TreeGrafter"/>
</dbReference>
<evidence type="ECO:0000256" key="2">
    <source>
        <dbReference type="ARBA" id="ARBA00022963"/>
    </source>
</evidence>
<keyword evidence="1 4" id="KW-0378">Hydrolase</keyword>
<dbReference type="KEGG" id="tig:THII_3770"/>
<accession>A0A090AP94</accession>
<evidence type="ECO:0000313" key="7">
    <source>
        <dbReference type="Proteomes" id="UP000031623"/>
    </source>
</evidence>
<dbReference type="InterPro" id="IPR002641">
    <property type="entry name" value="PNPLA_dom"/>
</dbReference>
<feature type="short sequence motif" description="DGA/G" evidence="4">
    <location>
        <begin position="200"/>
        <end position="202"/>
    </location>
</feature>
<dbReference type="Pfam" id="PF01734">
    <property type="entry name" value="Patatin"/>
    <property type="match status" value="1"/>
</dbReference>
<feature type="domain" description="PNPLA" evidence="5">
    <location>
        <begin position="5"/>
        <end position="214"/>
    </location>
</feature>
<dbReference type="GO" id="GO:0016020">
    <property type="term" value="C:membrane"/>
    <property type="evidence" value="ECO:0007669"/>
    <property type="project" value="TreeGrafter"/>
</dbReference>
<dbReference type="Gene3D" id="3.40.1090.10">
    <property type="entry name" value="Cytosolic phospholipase A2 catalytic domain"/>
    <property type="match status" value="1"/>
</dbReference>
<dbReference type="SUPFAM" id="SSF52151">
    <property type="entry name" value="FabD/lysophospholipase-like"/>
    <property type="match status" value="1"/>
</dbReference>
<reference evidence="6 7" key="1">
    <citation type="journal article" date="2014" name="ISME J.">
        <title>Ecophysiology of Thioploca ingrica as revealed by the complete genome sequence supplemented with proteomic evidence.</title>
        <authorList>
            <person name="Kojima H."/>
            <person name="Ogura Y."/>
            <person name="Yamamoto N."/>
            <person name="Togashi T."/>
            <person name="Mori H."/>
            <person name="Watanabe T."/>
            <person name="Nemoto F."/>
            <person name="Kurokawa K."/>
            <person name="Hayashi T."/>
            <person name="Fukui M."/>
        </authorList>
    </citation>
    <scope>NUCLEOTIDE SEQUENCE [LARGE SCALE GENOMIC DNA]</scope>
</reference>
<keyword evidence="2 4" id="KW-0442">Lipid degradation</keyword>
<evidence type="ECO:0000259" key="5">
    <source>
        <dbReference type="PROSITE" id="PS51635"/>
    </source>
</evidence>
<feature type="active site" description="Nucleophile" evidence="4">
    <location>
        <position position="43"/>
    </location>
</feature>
<feature type="short sequence motif" description="GXSXG" evidence="4">
    <location>
        <begin position="41"/>
        <end position="45"/>
    </location>
</feature>
<gene>
    <name evidence="6" type="ORF">THII_3770</name>
</gene>
<feature type="short sequence motif" description="GXGXXG" evidence="4">
    <location>
        <begin position="9"/>
        <end position="14"/>
    </location>
</feature>
<keyword evidence="3 4" id="KW-0443">Lipid metabolism</keyword>
<dbReference type="OrthoDB" id="9807112at2"/>
<proteinExistence type="predicted"/>
<dbReference type="GO" id="GO:0016042">
    <property type="term" value="P:lipid catabolic process"/>
    <property type="evidence" value="ECO:0007669"/>
    <property type="project" value="UniProtKB-UniRule"/>
</dbReference>
<dbReference type="PROSITE" id="PS51635">
    <property type="entry name" value="PNPLA"/>
    <property type="match status" value="1"/>
</dbReference>
<dbReference type="GO" id="GO:0004620">
    <property type="term" value="F:phospholipase activity"/>
    <property type="evidence" value="ECO:0007669"/>
    <property type="project" value="TreeGrafter"/>
</dbReference>
<name>A0A090AP94_9GAMM</name>
<keyword evidence="7" id="KW-1185">Reference proteome</keyword>
<evidence type="ECO:0000313" key="6">
    <source>
        <dbReference type="EMBL" id="BAP58067.1"/>
    </source>
</evidence>
<evidence type="ECO:0000256" key="4">
    <source>
        <dbReference type="PROSITE-ProRule" id="PRU01161"/>
    </source>
</evidence>
<dbReference type="PANTHER" id="PTHR24185">
    <property type="entry name" value="CALCIUM-INDEPENDENT PHOSPHOLIPASE A2-GAMMA"/>
    <property type="match status" value="1"/>
</dbReference>
<sequence length="336" mass="38260">MKKILQVDGGGIRGIIPAVILAYLEEKCGKPLCQCFDLITGTSTGAIIGGGIAAGIPANEIKNLYINKGRELFTKRTLFNPANWLRGKYDRRPFIEEIEKQLGKCKEGQIKPLGQLKLANLYPHFMATAFNLSSQRTHFIKSWDPKDQLYNIVDVIAWSALSAVYYFDKINVAEFEWYDYQMDKLDSSPHLEKKGAVFQDGGQGIHNNTLGYVLTEVLANRWTQEEIYILSLGTGEPDEYISYEAAAQFHLTEQLKSYLLCQARKESTVNQVLAAYHVSSHANPNEHPHITFRRIDKVLDKEEVGLDKVEYIKKYQQYGNELISKFKPEDIELLKM</sequence>
<dbReference type="Proteomes" id="UP000031623">
    <property type="component" value="Chromosome"/>
</dbReference>
<protein>
    <submittedName>
        <fullName evidence="6">Patatin</fullName>
    </submittedName>
</protein>
<organism evidence="6 7">
    <name type="scientific">Thioploca ingrica</name>
    <dbReference type="NCBI Taxonomy" id="40754"/>
    <lineage>
        <taxon>Bacteria</taxon>
        <taxon>Pseudomonadati</taxon>
        <taxon>Pseudomonadota</taxon>
        <taxon>Gammaproteobacteria</taxon>
        <taxon>Thiotrichales</taxon>
        <taxon>Thiotrichaceae</taxon>
        <taxon>Thioploca</taxon>
    </lineage>
</organism>